<protein>
    <submittedName>
        <fullName evidence="1">Uncharacterized protein</fullName>
    </submittedName>
</protein>
<name>A0ACC2CCF1_DIPCM</name>
<keyword evidence="2" id="KW-1185">Reference proteome</keyword>
<proteinExistence type="predicted"/>
<comment type="caution">
    <text evidence="1">The sequence shown here is derived from an EMBL/GenBank/DDBJ whole genome shotgun (WGS) entry which is preliminary data.</text>
</comment>
<dbReference type="Proteomes" id="UP001162992">
    <property type="component" value="Chromosome 11"/>
</dbReference>
<dbReference type="EMBL" id="CM055102">
    <property type="protein sequence ID" value="KAJ7539744.1"/>
    <property type="molecule type" value="Genomic_DNA"/>
</dbReference>
<sequence>MEYANFLGLTSQKHGHIRKNTCNRDLWAAASSGSLYDVDIALALLKKSNSSIDAKNAFGSTALHIATWRNHVPIVRKLLSAGADLDIRDGESGWTSLHRALHFGHLAVAGVLIEAGASLIIEDTKGRTAIDLVSGPVQQAITNSKKGGATEILGWGNGSNYQLGTGAAGIQRIPCRIDALQGLDVIAVAAAKFHSVALTEKGELFSWGFGRGGRLGHPDFDIHSGQVAVITPRRVMCGIGFQRVKSIAVAKHHSIVSIDGGEVYSWGSNREGQLGYPSVDTQAIPRRVSALKSRVVAVAAANKHSAVVTEGGDIYSWGCNREGQLGYGTSNSASNYTPHSVDYLKGKKLVAVSAAKYHTVVLGAEGEVFTWGYKMVTPRRVIIARNTKKAGSLPLKFHRVERLHILTIAAGMTHSTALSEDGLIFYWMSADPNLRCSQLLSMAGHQAVAVAAGKYRTAVITALGSVYVWDGEKCAGDTAPLPVRIHGIKHATHLSVGDMHSLVVASLYVPSFPPKAVREPSVSTVVPSDQDNETEESLEADDAVSGVEILTVQELGSPILSKCTPSLKDLCQKVVAHCIVEPKNVVQLLEIADSLGADDLRRYCEDLILHNLDYILTISASTFGHVRPSLLADLEISWDVSSAQSWSHRRLPMPSATLPAVIDSAEDNNEVCLGTRARSLTCAYSSNMSCSGKSSYEGFFQDCPSGDDTLMKQIRATRKKLQQIDVLEMKQAKGHSLDDQQLAKLRTKIHLLERLMSLESGVIPKERKMGENVGKDDLESRNQIFNDMQKGKNESGKQHRRLSRKKSKTLVELDQGLDEQNMGRNNPTGRIVSTNKPGITEKYETTESVCQGGHNLKTSKETENSMHSYDECIKIANPKISSLPKLHSGSTPMQSEISKSATGFVIASSDVLKIPSIQIPSHSVKKKGKTGGLSSFLRGALDARPELPVQIPNTTKKEGLAWGGVQVQKGPASLRDIQTQQTAEAGRQKPDATIKQLQGDVFPSAHSEMEQTEDVPSGKRISLSSLVRSAPIAVTPAKSSSLNPEQSPPPWAGLSPGTSAPSLRDIQMQQVKNKAQQRQLSSFGSPKTGSPLSSLTLSTGCSNLTADVASTTDSSNRWFKPDMASPSSIRCIQIEEEAMKELRRLYKDVKLVKNVQ</sequence>
<accession>A0ACC2CCF1</accession>
<reference evidence="2" key="1">
    <citation type="journal article" date="2024" name="Proc. Natl. Acad. Sci. U.S.A.">
        <title>Extraordinary preservation of gene collinearity over three hundred million years revealed in homosporous lycophytes.</title>
        <authorList>
            <person name="Li C."/>
            <person name="Wickell D."/>
            <person name="Kuo L.Y."/>
            <person name="Chen X."/>
            <person name="Nie B."/>
            <person name="Liao X."/>
            <person name="Peng D."/>
            <person name="Ji J."/>
            <person name="Jenkins J."/>
            <person name="Williams M."/>
            <person name="Shu S."/>
            <person name="Plott C."/>
            <person name="Barry K."/>
            <person name="Rajasekar S."/>
            <person name="Grimwood J."/>
            <person name="Han X."/>
            <person name="Sun S."/>
            <person name="Hou Z."/>
            <person name="He W."/>
            <person name="Dai G."/>
            <person name="Sun C."/>
            <person name="Schmutz J."/>
            <person name="Leebens-Mack J.H."/>
            <person name="Li F.W."/>
            <person name="Wang L."/>
        </authorList>
    </citation>
    <scope>NUCLEOTIDE SEQUENCE [LARGE SCALE GENOMIC DNA]</scope>
    <source>
        <strain evidence="2">cv. PW_Plant_1</strain>
    </source>
</reference>
<organism evidence="1 2">
    <name type="scientific">Diphasiastrum complanatum</name>
    <name type="common">Issler's clubmoss</name>
    <name type="synonym">Lycopodium complanatum</name>
    <dbReference type="NCBI Taxonomy" id="34168"/>
    <lineage>
        <taxon>Eukaryota</taxon>
        <taxon>Viridiplantae</taxon>
        <taxon>Streptophyta</taxon>
        <taxon>Embryophyta</taxon>
        <taxon>Tracheophyta</taxon>
        <taxon>Lycopodiopsida</taxon>
        <taxon>Lycopodiales</taxon>
        <taxon>Lycopodiaceae</taxon>
        <taxon>Lycopodioideae</taxon>
        <taxon>Diphasiastrum</taxon>
    </lineage>
</organism>
<gene>
    <name evidence="1" type="ORF">O6H91_11G107500</name>
</gene>
<evidence type="ECO:0000313" key="1">
    <source>
        <dbReference type="EMBL" id="KAJ7539744.1"/>
    </source>
</evidence>
<evidence type="ECO:0000313" key="2">
    <source>
        <dbReference type="Proteomes" id="UP001162992"/>
    </source>
</evidence>